<feature type="chain" id="PRO_5046585897" evidence="2">
    <location>
        <begin position="25"/>
        <end position="117"/>
    </location>
</feature>
<sequence>MRSPGLTRLAALLAATLVPVSAHAGTCAADIDQVQAQADAQIDATAGRGRMGSESTAATDHREPTPESIARAEQRLDGAAAGRTALAALAQARQADAAGDAAACARALDAARSALGR</sequence>
<feature type="region of interest" description="Disordered" evidence="1">
    <location>
        <begin position="42"/>
        <end position="68"/>
    </location>
</feature>
<organism evidence="3 4">
    <name type="scientific">Microvirga puerhi</name>
    <dbReference type="NCBI Taxonomy" id="2876078"/>
    <lineage>
        <taxon>Bacteria</taxon>
        <taxon>Pseudomonadati</taxon>
        <taxon>Pseudomonadota</taxon>
        <taxon>Alphaproteobacteria</taxon>
        <taxon>Hyphomicrobiales</taxon>
        <taxon>Methylobacteriaceae</taxon>
        <taxon>Microvirga</taxon>
    </lineage>
</organism>
<reference evidence="3 4" key="1">
    <citation type="submission" date="2021-09" db="EMBL/GenBank/DDBJ databases">
        <title>The complete genome sequence of a new microorganism.</title>
        <authorList>
            <person name="Zi Z."/>
        </authorList>
    </citation>
    <scope>NUCLEOTIDE SEQUENCE [LARGE SCALE GENOMIC DNA]</scope>
    <source>
        <strain evidence="3 4">WGZ8</strain>
    </source>
</reference>
<accession>A0ABS7VRA0</accession>
<name>A0ABS7VRA0_9HYPH</name>
<proteinExistence type="predicted"/>
<feature type="compositionally biased region" description="Basic and acidic residues" evidence="1">
    <location>
        <begin position="59"/>
        <end position="68"/>
    </location>
</feature>
<feature type="signal peptide" evidence="2">
    <location>
        <begin position="1"/>
        <end position="24"/>
    </location>
</feature>
<protein>
    <submittedName>
        <fullName evidence="3">Uncharacterized protein</fullName>
    </submittedName>
</protein>
<comment type="caution">
    <text evidence="3">The sequence shown here is derived from an EMBL/GenBank/DDBJ whole genome shotgun (WGS) entry which is preliminary data.</text>
</comment>
<evidence type="ECO:0000313" key="3">
    <source>
        <dbReference type="EMBL" id="MBZ6078081.1"/>
    </source>
</evidence>
<evidence type="ECO:0000256" key="2">
    <source>
        <dbReference type="SAM" id="SignalP"/>
    </source>
</evidence>
<dbReference type="EMBL" id="JAIRBM010000014">
    <property type="protein sequence ID" value="MBZ6078081.1"/>
    <property type="molecule type" value="Genomic_DNA"/>
</dbReference>
<gene>
    <name evidence="3" type="ORF">K9B37_17595</name>
</gene>
<dbReference type="RefSeq" id="WP_224314831.1">
    <property type="nucleotide sequence ID" value="NZ_JAIRBM010000014.1"/>
</dbReference>
<evidence type="ECO:0000313" key="4">
    <source>
        <dbReference type="Proteomes" id="UP000704176"/>
    </source>
</evidence>
<dbReference type="Proteomes" id="UP000704176">
    <property type="component" value="Unassembled WGS sequence"/>
</dbReference>
<keyword evidence="4" id="KW-1185">Reference proteome</keyword>
<evidence type="ECO:0000256" key="1">
    <source>
        <dbReference type="SAM" id="MobiDB-lite"/>
    </source>
</evidence>
<keyword evidence="2" id="KW-0732">Signal</keyword>